<dbReference type="EMBL" id="LAZR01016659">
    <property type="protein sequence ID" value="KKM03546.1"/>
    <property type="molecule type" value="Genomic_DNA"/>
</dbReference>
<dbReference type="AlphaFoldDB" id="A0A0F9JCH7"/>
<sequence length="134" mass="15170">MTDLTTKTAQSLHDKWCEQMREKGWHGPAEDCTESWLSGEVATQAARKDCKSGFDLCRKFHADLIPWPDLPESRRQEYLATAKAVLPEIVEAVVEECSPWMEHSVDKSCSGVIGECTCGLENFLLRDRRLEGLK</sequence>
<evidence type="ECO:0000313" key="1">
    <source>
        <dbReference type="EMBL" id="KKM03546.1"/>
    </source>
</evidence>
<organism evidence="1">
    <name type="scientific">marine sediment metagenome</name>
    <dbReference type="NCBI Taxonomy" id="412755"/>
    <lineage>
        <taxon>unclassified sequences</taxon>
        <taxon>metagenomes</taxon>
        <taxon>ecological metagenomes</taxon>
    </lineage>
</organism>
<name>A0A0F9JCH7_9ZZZZ</name>
<dbReference type="Gene3D" id="6.20.350.10">
    <property type="match status" value="1"/>
</dbReference>
<gene>
    <name evidence="1" type="ORF">LCGC14_1773420</name>
</gene>
<comment type="caution">
    <text evidence="1">The sequence shown here is derived from an EMBL/GenBank/DDBJ whole genome shotgun (WGS) entry which is preliminary data.</text>
</comment>
<accession>A0A0F9JCH7</accession>
<protein>
    <submittedName>
        <fullName evidence="1">Uncharacterized protein</fullName>
    </submittedName>
</protein>
<reference evidence="1" key="1">
    <citation type="journal article" date="2015" name="Nature">
        <title>Complex archaea that bridge the gap between prokaryotes and eukaryotes.</title>
        <authorList>
            <person name="Spang A."/>
            <person name="Saw J.H."/>
            <person name="Jorgensen S.L."/>
            <person name="Zaremba-Niedzwiedzka K."/>
            <person name="Martijn J."/>
            <person name="Lind A.E."/>
            <person name="van Eijk R."/>
            <person name="Schleper C."/>
            <person name="Guy L."/>
            <person name="Ettema T.J."/>
        </authorList>
    </citation>
    <scope>NUCLEOTIDE SEQUENCE</scope>
</reference>
<proteinExistence type="predicted"/>